<evidence type="ECO:0008006" key="3">
    <source>
        <dbReference type="Google" id="ProtNLM"/>
    </source>
</evidence>
<proteinExistence type="predicted"/>
<sequence>MACTFRRNATTEQLDDPQFLLQTIREDAVLNHDYPAMQYLVLLSALIPTSTAVVVRVFSLMNSVCTPLKSSLKQQTLEHILRVVHCGPEQLTSAQLDKAFARFKQIKDRMIDF</sequence>
<keyword evidence="2" id="KW-1185">Reference proteome</keyword>
<organism evidence="1 2">
    <name type="scientific">Dreissena polymorpha</name>
    <name type="common">Zebra mussel</name>
    <name type="synonym">Mytilus polymorpha</name>
    <dbReference type="NCBI Taxonomy" id="45954"/>
    <lineage>
        <taxon>Eukaryota</taxon>
        <taxon>Metazoa</taxon>
        <taxon>Spiralia</taxon>
        <taxon>Lophotrochozoa</taxon>
        <taxon>Mollusca</taxon>
        <taxon>Bivalvia</taxon>
        <taxon>Autobranchia</taxon>
        <taxon>Heteroconchia</taxon>
        <taxon>Euheterodonta</taxon>
        <taxon>Imparidentia</taxon>
        <taxon>Neoheterodontei</taxon>
        <taxon>Myida</taxon>
        <taxon>Dreissenoidea</taxon>
        <taxon>Dreissenidae</taxon>
        <taxon>Dreissena</taxon>
    </lineage>
</organism>
<dbReference type="EMBL" id="JAIWYP010000002">
    <property type="protein sequence ID" value="KAH3870229.1"/>
    <property type="molecule type" value="Genomic_DNA"/>
</dbReference>
<protein>
    <recommendedName>
        <fullName evidence="3">HAT C-terminal dimerisation domain-containing protein</fullName>
    </recommendedName>
</protein>
<evidence type="ECO:0000313" key="2">
    <source>
        <dbReference type="Proteomes" id="UP000828390"/>
    </source>
</evidence>
<accession>A0A9D4M5M5</accession>
<gene>
    <name evidence="1" type="ORF">DPMN_033411</name>
</gene>
<name>A0A9D4M5M5_DREPO</name>
<dbReference type="Proteomes" id="UP000828390">
    <property type="component" value="Unassembled WGS sequence"/>
</dbReference>
<comment type="caution">
    <text evidence="1">The sequence shown here is derived from an EMBL/GenBank/DDBJ whole genome shotgun (WGS) entry which is preliminary data.</text>
</comment>
<dbReference type="AlphaFoldDB" id="A0A9D4M5M5"/>
<reference evidence="1" key="2">
    <citation type="submission" date="2020-11" db="EMBL/GenBank/DDBJ databases">
        <authorList>
            <person name="McCartney M.A."/>
            <person name="Auch B."/>
            <person name="Kono T."/>
            <person name="Mallez S."/>
            <person name="Becker A."/>
            <person name="Gohl D.M."/>
            <person name="Silverstein K.A.T."/>
            <person name="Koren S."/>
            <person name="Bechman K.B."/>
            <person name="Herman A."/>
            <person name="Abrahante J.E."/>
            <person name="Garbe J."/>
        </authorList>
    </citation>
    <scope>NUCLEOTIDE SEQUENCE</scope>
    <source>
        <strain evidence="1">Duluth1</strain>
        <tissue evidence="1">Whole animal</tissue>
    </source>
</reference>
<reference evidence="1" key="1">
    <citation type="journal article" date="2019" name="bioRxiv">
        <title>The Genome of the Zebra Mussel, Dreissena polymorpha: A Resource for Invasive Species Research.</title>
        <authorList>
            <person name="McCartney M.A."/>
            <person name="Auch B."/>
            <person name="Kono T."/>
            <person name="Mallez S."/>
            <person name="Zhang Y."/>
            <person name="Obille A."/>
            <person name="Becker A."/>
            <person name="Abrahante J.E."/>
            <person name="Garbe J."/>
            <person name="Badalamenti J.P."/>
            <person name="Herman A."/>
            <person name="Mangelson H."/>
            <person name="Liachko I."/>
            <person name="Sullivan S."/>
            <person name="Sone E.D."/>
            <person name="Koren S."/>
            <person name="Silverstein K.A.T."/>
            <person name="Beckman K.B."/>
            <person name="Gohl D.M."/>
        </authorList>
    </citation>
    <scope>NUCLEOTIDE SEQUENCE</scope>
    <source>
        <strain evidence="1">Duluth1</strain>
        <tissue evidence="1">Whole animal</tissue>
    </source>
</reference>
<evidence type="ECO:0000313" key="1">
    <source>
        <dbReference type="EMBL" id="KAH3870229.1"/>
    </source>
</evidence>